<dbReference type="Gene3D" id="1.50.10.10">
    <property type="match status" value="2"/>
</dbReference>
<dbReference type="SUPFAM" id="SSF48208">
    <property type="entry name" value="Six-hairpin glycosidases"/>
    <property type="match status" value="1"/>
</dbReference>
<dbReference type="EMBL" id="AP023367">
    <property type="protein sequence ID" value="BCJ93685.1"/>
    <property type="molecule type" value="Genomic_DNA"/>
</dbReference>
<dbReference type="InterPro" id="IPR036249">
    <property type="entry name" value="Thioredoxin-like_sf"/>
</dbReference>
<protein>
    <submittedName>
        <fullName evidence="2">Thioredoxin domain-containing protein</fullName>
    </submittedName>
</protein>
<dbReference type="KEGG" id="acel:acsn021_12540"/>
<sequence>MTTSKTPNRLIHEKSPYLLQHAYNPVDWWPWCEKAFMKAKTEDKPIFLSIGYSTCHWCHVMAHESFEDTEVAEYLNQYFISIKVDKEERPDVDSIYMSVCQRVTGSGGWPLTIIMMPDQKPFFAGTYFPKRSRYNMPGFLDLLKAVIEKWRTEQDSLKNSSLAITQSLQQESIQGKDNRVSKQMVEQAARSLLSNYDSQYGGFGGAPKFPTPHNLMFLLRFALQENKEEALEAVEKTLDAMYIGGIFDHIGYGFSRYSTDEKWLVPHFEKMLYDNALLIHTYLEAHQYTKKEHYKEIAQMTLEYVQRELTHEEGGFYCAQDADSEGVEGKYYVFRPEEVISILGKEDGTYFNDYFDITAKGNFEEKNIPNRIKAYKNEAIEKWNKEAVLEPPRISSLREKMYAYRLNRTKLHKDDKILTSWNGIMIGACAKAYKILKQEAYLNMAQKADEFIQKYLSDGEKLYVHYREGKASGLGHIDDYAFYGWALLELYEATLEINYIKRALEIMNQLVQNFFDTNRGGFYLYSKDAEMLIHRPKEWYDGAIPSGNSVVTYVLEKLYHITGNQSLREILDKQLSVLAAETSDYPSAYCFSMMAVMQEVYPTKELVCVLPKEYSMEDIKNMLSENFLPQVSIVLKSDESKVSLEDVAEFTKDYPAAPEKPAYYLCENHSCQAPVYELNEIVYNMK</sequence>
<dbReference type="CDD" id="cd02955">
    <property type="entry name" value="SSP411"/>
    <property type="match status" value="1"/>
</dbReference>
<accession>A0A6S6R2E5</accession>
<dbReference type="Pfam" id="PF03190">
    <property type="entry name" value="Thioredox_DsbH"/>
    <property type="match status" value="1"/>
</dbReference>
<dbReference type="GO" id="GO:0005975">
    <property type="term" value="P:carbohydrate metabolic process"/>
    <property type="evidence" value="ECO:0007669"/>
    <property type="project" value="InterPro"/>
</dbReference>
<dbReference type="InterPro" id="IPR004879">
    <property type="entry name" value="Ssp411-like_TRX"/>
</dbReference>
<dbReference type="InterPro" id="IPR012341">
    <property type="entry name" value="6hp_glycosidase-like_sf"/>
</dbReference>
<dbReference type="SUPFAM" id="SSF52833">
    <property type="entry name" value="Thioredoxin-like"/>
    <property type="match status" value="1"/>
</dbReference>
<dbReference type="PANTHER" id="PTHR42899:SF1">
    <property type="entry name" value="SPERMATOGENESIS-ASSOCIATED PROTEIN 20"/>
    <property type="match status" value="1"/>
</dbReference>
<evidence type="ECO:0000313" key="2">
    <source>
        <dbReference type="EMBL" id="BCJ93685.1"/>
    </source>
</evidence>
<feature type="domain" description="Spermatogenesis-associated protein 20-like TRX" evidence="1">
    <location>
        <begin position="7"/>
        <end position="169"/>
    </location>
</feature>
<evidence type="ECO:0000259" key="1">
    <source>
        <dbReference type="Pfam" id="PF03190"/>
    </source>
</evidence>
<evidence type="ECO:0000313" key="3">
    <source>
        <dbReference type="Proteomes" id="UP000515561"/>
    </source>
</evidence>
<dbReference type="InterPro" id="IPR024705">
    <property type="entry name" value="Ssp411"/>
</dbReference>
<dbReference type="Proteomes" id="UP000515561">
    <property type="component" value="Chromosome"/>
</dbReference>
<proteinExistence type="predicted"/>
<dbReference type="RefSeq" id="WP_184092919.1">
    <property type="nucleotide sequence ID" value="NZ_AP023367.1"/>
</dbReference>
<keyword evidence="3" id="KW-1185">Reference proteome</keyword>
<reference evidence="2 3" key="1">
    <citation type="journal article" date="2016" name="Int. J. Syst. Evol. Microbiol.">
        <title>Descriptions of Anaerotaenia torta gen. nov., sp. nov. and Anaerocolumna cellulosilytica gen. nov., sp. nov. isolated from a methanogenic reactor of cattle waste.</title>
        <authorList>
            <person name="Uek A."/>
            <person name="Ohtaki Y."/>
            <person name="Kaku N."/>
            <person name="Ueki K."/>
        </authorList>
    </citation>
    <scope>NUCLEOTIDE SEQUENCE [LARGE SCALE GENOMIC DNA]</scope>
    <source>
        <strain evidence="2 3">SN021</strain>
    </source>
</reference>
<dbReference type="Gene3D" id="3.40.30.10">
    <property type="entry name" value="Glutaredoxin"/>
    <property type="match status" value="1"/>
</dbReference>
<dbReference type="PIRSF" id="PIRSF006402">
    <property type="entry name" value="UCP006402_thioredoxin"/>
    <property type="match status" value="1"/>
</dbReference>
<dbReference type="AlphaFoldDB" id="A0A6S6R2E5"/>
<dbReference type="PANTHER" id="PTHR42899">
    <property type="entry name" value="SPERMATOGENESIS-ASSOCIATED PROTEIN 20"/>
    <property type="match status" value="1"/>
</dbReference>
<name>A0A6S6R2E5_9FIRM</name>
<organism evidence="2 3">
    <name type="scientific">Anaerocolumna cellulosilytica</name>
    <dbReference type="NCBI Taxonomy" id="433286"/>
    <lineage>
        <taxon>Bacteria</taxon>
        <taxon>Bacillati</taxon>
        <taxon>Bacillota</taxon>
        <taxon>Clostridia</taxon>
        <taxon>Lachnospirales</taxon>
        <taxon>Lachnospiraceae</taxon>
        <taxon>Anaerocolumna</taxon>
    </lineage>
</organism>
<dbReference type="InterPro" id="IPR008928">
    <property type="entry name" value="6-hairpin_glycosidase_sf"/>
</dbReference>
<gene>
    <name evidence="2" type="ORF">acsn021_12540</name>
</gene>